<dbReference type="HOGENOM" id="CLU_3180891_0_0_12"/>
<evidence type="ECO:0000313" key="1">
    <source>
        <dbReference type="EMBL" id="AHH13332.1"/>
    </source>
</evidence>
<protein>
    <submittedName>
        <fullName evidence="1">Uncharacterized protein</fullName>
    </submittedName>
</protein>
<organism evidence="1">
    <name type="scientific">Borrelia hermsii YBT</name>
    <dbReference type="NCBI Taxonomy" id="1313295"/>
    <lineage>
        <taxon>Bacteria</taxon>
        <taxon>Pseudomonadati</taxon>
        <taxon>Spirochaetota</taxon>
        <taxon>Spirochaetia</taxon>
        <taxon>Spirochaetales</taxon>
        <taxon>Borreliaceae</taxon>
        <taxon>Borrelia</taxon>
    </lineage>
</organism>
<sequence>MKEIRLLVKLLVLQVMTQLAMLLEPNHGTAAEEASVKSISEGISNI</sequence>
<accession>W5T264</accession>
<dbReference type="RefSeq" id="WP_172641870.1">
    <property type="nucleotide sequence ID" value="NZ_CP005724.1"/>
</dbReference>
<proteinExistence type="predicted"/>
<keyword evidence="1" id="KW-0614">Plasmid</keyword>
<geneLocation type="plasmid" evidence="1">
    <name>unnamed</name>
</geneLocation>
<gene>
    <name evidence="1" type="ORF">BHO_0900069</name>
</gene>
<dbReference type="EMBL" id="CP005724">
    <property type="protein sequence ID" value="AHH13332.1"/>
    <property type="molecule type" value="Genomic_DNA"/>
</dbReference>
<name>W5T264_BORHE</name>
<reference evidence="1" key="1">
    <citation type="submission" date="2013-04" db="EMBL/GenBank/DDBJ databases">
        <title>Comparative Genomics of Relapsing Fever Spirochetes.</title>
        <authorList>
            <person name="Schwan T.G."/>
            <person name="Raffel S.J."/>
            <person name="Porcella S.F."/>
            <person name="Martens C.A."/>
            <person name="Bruno D.P."/>
            <person name="Ricklefs S.M."/>
            <person name="Barbian K.B."/>
        </authorList>
    </citation>
    <scope>NUCLEOTIDE SEQUENCE</scope>
    <source>
        <strain evidence="1">YBT</strain>
        <plasmid evidence="1">unnamed</plasmid>
    </source>
</reference>
<dbReference type="AlphaFoldDB" id="W5T264"/>